<dbReference type="EMBL" id="MU004293">
    <property type="protein sequence ID" value="KAF2661536.1"/>
    <property type="molecule type" value="Genomic_DNA"/>
</dbReference>
<keyword evidence="4" id="KW-1185">Reference proteome</keyword>
<gene>
    <name evidence="3" type="ORF">K491DRAFT_565734</name>
</gene>
<organism evidence="3 4">
    <name type="scientific">Lophiostoma macrostomum CBS 122681</name>
    <dbReference type="NCBI Taxonomy" id="1314788"/>
    <lineage>
        <taxon>Eukaryota</taxon>
        <taxon>Fungi</taxon>
        <taxon>Dikarya</taxon>
        <taxon>Ascomycota</taxon>
        <taxon>Pezizomycotina</taxon>
        <taxon>Dothideomycetes</taxon>
        <taxon>Pleosporomycetidae</taxon>
        <taxon>Pleosporales</taxon>
        <taxon>Lophiostomataceae</taxon>
        <taxon>Lophiostoma</taxon>
    </lineage>
</organism>
<feature type="coiled-coil region" evidence="1">
    <location>
        <begin position="18"/>
        <end position="118"/>
    </location>
</feature>
<dbReference type="Proteomes" id="UP000799324">
    <property type="component" value="Unassembled WGS sequence"/>
</dbReference>
<keyword evidence="1" id="KW-0175">Coiled coil</keyword>
<evidence type="ECO:0000256" key="1">
    <source>
        <dbReference type="SAM" id="Coils"/>
    </source>
</evidence>
<accession>A0A6A6TQ20</accession>
<dbReference type="OrthoDB" id="5431474at2759"/>
<sequence>MENLKRKLSSARRPETGNRDMIRELNQYKHNNAALQKQIESLMAKLNQSKKNERSLTATLAEIERNCDEWQEKARKVEQLEKGALALQNTIDHLEYRLEMANCEKVDAEEQLLNLHCQRSPFDPTPPNISTVFSSGSPTSHHNESQDPSTLAAFISHIERLQEQIKQRDERYTELEQQNQHLRNSQEQLRRDLKKADLQADIQAQLFRKT</sequence>
<protein>
    <recommendedName>
        <fullName evidence="5">Centrosomin N-terminal motif 1 domain-containing protein</fullName>
    </recommendedName>
</protein>
<proteinExistence type="predicted"/>
<feature type="region of interest" description="Disordered" evidence="2">
    <location>
        <begin position="123"/>
        <end position="148"/>
    </location>
</feature>
<feature type="compositionally biased region" description="Polar residues" evidence="2">
    <location>
        <begin position="128"/>
        <end position="140"/>
    </location>
</feature>
<reference evidence="3" key="1">
    <citation type="journal article" date="2020" name="Stud. Mycol.">
        <title>101 Dothideomycetes genomes: a test case for predicting lifestyles and emergence of pathogens.</title>
        <authorList>
            <person name="Haridas S."/>
            <person name="Albert R."/>
            <person name="Binder M."/>
            <person name="Bloem J."/>
            <person name="Labutti K."/>
            <person name="Salamov A."/>
            <person name="Andreopoulos B."/>
            <person name="Baker S."/>
            <person name="Barry K."/>
            <person name="Bills G."/>
            <person name="Bluhm B."/>
            <person name="Cannon C."/>
            <person name="Castanera R."/>
            <person name="Culley D."/>
            <person name="Daum C."/>
            <person name="Ezra D."/>
            <person name="Gonzalez J."/>
            <person name="Henrissat B."/>
            <person name="Kuo A."/>
            <person name="Liang C."/>
            <person name="Lipzen A."/>
            <person name="Lutzoni F."/>
            <person name="Magnuson J."/>
            <person name="Mondo S."/>
            <person name="Nolan M."/>
            <person name="Ohm R."/>
            <person name="Pangilinan J."/>
            <person name="Park H.-J."/>
            <person name="Ramirez L."/>
            <person name="Alfaro M."/>
            <person name="Sun H."/>
            <person name="Tritt A."/>
            <person name="Yoshinaga Y."/>
            <person name="Zwiers L.-H."/>
            <person name="Turgeon B."/>
            <person name="Goodwin S."/>
            <person name="Spatafora J."/>
            <person name="Crous P."/>
            <person name="Grigoriev I."/>
        </authorList>
    </citation>
    <scope>NUCLEOTIDE SEQUENCE</scope>
    <source>
        <strain evidence="3">CBS 122681</strain>
    </source>
</reference>
<feature type="non-terminal residue" evidence="3">
    <location>
        <position position="210"/>
    </location>
</feature>
<evidence type="ECO:0000256" key="2">
    <source>
        <dbReference type="SAM" id="MobiDB-lite"/>
    </source>
</evidence>
<feature type="coiled-coil region" evidence="1">
    <location>
        <begin position="158"/>
        <end position="199"/>
    </location>
</feature>
<evidence type="ECO:0008006" key="5">
    <source>
        <dbReference type="Google" id="ProtNLM"/>
    </source>
</evidence>
<evidence type="ECO:0000313" key="3">
    <source>
        <dbReference type="EMBL" id="KAF2661536.1"/>
    </source>
</evidence>
<dbReference type="AlphaFoldDB" id="A0A6A6TQ20"/>
<name>A0A6A6TQ20_9PLEO</name>
<evidence type="ECO:0000313" key="4">
    <source>
        <dbReference type="Proteomes" id="UP000799324"/>
    </source>
</evidence>